<accession>A0A1V1P3A2</accession>
<evidence type="ECO:0000256" key="1">
    <source>
        <dbReference type="SAM" id="SignalP"/>
    </source>
</evidence>
<proteinExistence type="predicted"/>
<dbReference type="EMBL" id="ATBP01000669">
    <property type="protein sequence ID" value="ETR69337.1"/>
    <property type="molecule type" value="Genomic_DNA"/>
</dbReference>
<gene>
    <name evidence="2" type="ORF">OMM_03992</name>
</gene>
<keyword evidence="1" id="KW-0732">Signal</keyword>
<reference evidence="3" key="1">
    <citation type="submission" date="2012-11" db="EMBL/GenBank/DDBJ databases">
        <authorList>
            <person name="Lucero-Rivera Y.E."/>
            <person name="Tovar-Ramirez D."/>
        </authorList>
    </citation>
    <scope>NUCLEOTIDE SEQUENCE [LARGE SCALE GENOMIC DNA]</scope>
    <source>
        <strain evidence="3">Araruama</strain>
    </source>
</reference>
<evidence type="ECO:0000313" key="3">
    <source>
        <dbReference type="Proteomes" id="UP000189670"/>
    </source>
</evidence>
<feature type="chain" id="PRO_5010707385" description="Lipoprotein" evidence="1">
    <location>
        <begin position="22"/>
        <end position="585"/>
    </location>
</feature>
<dbReference type="Gene3D" id="1.25.40.10">
    <property type="entry name" value="Tetratricopeptide repeat domain"/>
    <property type="match status" value="1"/>
</dbReference>
<organism evidence="2 3">
    <name type="scientific">Candidatus Magnetoglobus multicellularis str. Araruama</name>
    <dbReference type="NCBI Taxonomy" id="890399"/>
    <lineage>
        <taxon>Bacteria</taxon>
        <taxon>Pseudomonadati</taxon>
        <taxon>Thermodesulfobacteriota</taxon>
        <taxon>Desulfobacteria</taxon>
        <taxon>Desulfobacterales</taxon>
        <taxon>Desulfobacteraceae</taxon>
        <taxon>Candidatus Magnetoglobus</taxon>
    </lineage>
</organism>
<dbReference type="Proteomes" id="UP000189670">
    <property type="component" value="Unassembled WGS sequence"/>
</dbReference>
<dbReference type="PROSITE" id="PS51257">
    <property type="entry name" value="PROKAR_LIPOPROTEIN"/>
    <property type="match status" value="1"/>
</dbReference>
<comment type="caution">
    <text evidence="2">The sequence shown here is derived from an EMBL/GenBank/DDBJ whole genome shotgun (WGS) entry which is preliminary data.</text>
</comment>
<protein>
    <recommendedName>
        <fullName evidence="4">Lipoprotein</fullName>
    </recommendedName>
</protein>
<evidence type="ECO:0000313" key="2">
    <source>
        <dbReference type="EMBL" id="ETR69337.1"/>
    </source>
</evidence>
<sequence length="585" mass="67834">MKSIKTHILILLILITTSSCVTQKCPNCENGPPYPNAHRVYRGKWYDTYDCGRYLINNECYKKAIPLFSQAIQGNPTDTRYARSYSTHFVKDYFPNREQGIAWYFLGEYEKAFTALSLSIKQFNSEKARYFLDKVNRARFKKMRISPTQPHIVFNRIHKNLMFTNECPVIISGRITDPQYVFQISIDNKQVFQDYSAREVTFNHPLYLDEGSHPIDISAQNLNGRKSSKSIIVQVDRTGPKIVIHSKRASMCDGIILDNFGLKHIQINNRIIPCQGKKKVPFHAIITNSSIDIIQAEDLAGNVTSIKHPIWHQTHYPDRQFFAENERKWKHYYSDARQARTQSIHIHIQDWQPFDYSYLPEMNIQGEIFSKHALTQLTINSNPITCDSETNLIFSKKVHLTPGQNHIEIVAIDQKGNTQQHSLSIYRYIPESQKNKHRLRLAVFPFETIPVKMDATQFSNALLDALHQQNRFNIIVRKQIHSPKSFWSILSFQSQTETADALSHGRLIKSPKDIEIYIPLVTLDSQILGYADVYIPLESQHDLKKAMTRLVNKLIYRFPLSNGVVKDFDTRHVCANWEFSNGWVL</sequence>
<feature type="signal peptide" evidence="1">
    <location>
        <begin position="1"/>
        <end position="21"/>
    </location>
</feature>
<dbReference type="SUPFAM" id="SSF48452">
    <property type="entry name" value="TPR-like"/>
    <property type="match status" value="1"/>
</dbReference>
<dbReference type="InterPro" id="IPR013783">
    <property type="entry name" value="Ig-like_fold"/>
</dbReference>
<name>A0A1V1P3A2_9BACT</name>
<dbReference type="AlphaFoldDB" id="A0A1V1P3A2"/>
<dbReference type="Gene3D" id="2.60.40.10">
    <property type="entry name" value="Immunoglobulins"/>
    <property type="match status" value="1"/>
</dbReference>
<dbReference type="InterPro" id="IPR011990">
    <property type="entry name" value="TPR-like_helical_dom_sf"/>
</dbReference>
<evidence type="ECO:0008006" key="4">
    <source>
        <dbReference type="Google" id="ProtNLM"/>
    </source>
</evidence>